<feature type="compositionally biased region" description="Basic and acidic residues" evidence="1">
    <location>
        <begin position="38"/>
        <end position="61"/>
    </location>
</feature>
<comment type="caution">
    <text evidence="2">The sequence shown here is derived from an EMBL/GenBank/DDBJ whole genome shotgun (WGS) entry which is preliminary data.</text>
</comment>
<evidence type="ECO:0000256" key="1">
    <source>
        <dbReference type="SAM" id="MobiDB-lite"/>
    </source>
</evidence>
<evidence type="ECO:0000313" key="3">
    <source>
        <dbReference type="Proteomes" id="UP001225605"/>
    </source>
</evidence>
<protein>
    <submittedName>
        <fullName evidence="2">Uncharacterized protein</fullName>
    </submittedName>
</protein>
<sequence length="476" mass="52846">MDKGKKPARSELDTTTEDPRLAKRKRKKKEVPPVNVAEDLRAAREHWTRNEAKDADPKDPMLRQMSGEGDQRDLLSKAVPMSLVDPPMQNPMQEGTQRMVASARDLMDIKTLQEMRPEVYGTLTPNQVWSLVAAERKGELQHGRAMHDSELRLVELNKKFGTDYEPDDLPAIFRSLRDRRLASNFFLSLPPGGNRDGVAEGPSLLDHFIADADGLFRNVWETGTSQASSNLATRGGVEERFGYAFALKRTEGVPLTFFGGGDGKFATAPVGAPVDDADTSPAGMYLRKLQAESPNYLKPGEMPKYAAAVGESQVFGVSARYGSSVVYWKPDIDWRTTRTPGDSWSSEYLQSALSFVSANYPESVFAYTDISVARLAAAEATGFKRDRELAEKIEETGGNLSAYIETQIHGDLSWKDVDKVVLNYGTYGGIKGNMVITYEDVEKDAEKLRRFAKANGYGFTVEMGRKYVHSDENAEK</sequence>
<name>A0ABU0X8D3_9PSEU</name>
<dbReference type="EMBL" id="NSDM01000018">
    <property type="protein sequence ID" value="MDQ2588397.1"/>
    <property type="molecule type" value="Genomic_DNA"/>
</dbReference>
<accession>A0ABU0X8D3</accession>
<organism evidence="2 3">
    <name type="scientific">Saccharothrix yanglingensis</name>
    <dbReference type="NCBI Taxonomy" id="659496"/>
    <lineage>
        <taxon>Bacteria</taxon>
        <taxon>Bacillati</taxon>
        <taxon>Actinomycetota</taxon>
        <taxon>Actinomycetes</taxon>
        <taxon>Pseudonocardiales</taxon>
        <taxon>Pseudonocardiaceae</taxon>
        <taxon>Saccharothrix</taxon>
    </lineage>
</organism>
<proteinExistence type="predicted"/>
<dbReference type="Proteomes" id="UP001225605">
    <property type="component" value="Unassembled WGS sequence"/>
</dbReference>
<reference evidence="2 3" key="1">
    <citation type="submission" date="2017-06" db="EMBL/GenBank/DDBJ databases">
        <title>Cultured bacterium strain Saccharothrix yanglingensis Hhs.015.</title>
        <authorList>
            <person name="Xia Y."/>
        </authorList>
    </citation>
    <scope>NUCLEOTIDE SEQUENCE [LARGE SCALE GENOMIC DNA]</scope>
    <source>
        <strain evidence="2 3">Hhs.015</strain>
    </source>
</reference>
<feature type="compositionally biased region" description="Basic and acidic residues" evidence="1">
    <location>
        <begin position="1"/>
        <end position="21"/>
    </location>
</feature>
<gene>
    <name evidence="2" type="ORF">CKY47_31440</name>
</gene>
<keyword evidence="3" id="KW-1185">Reference proteome</keyword>
<evidence type="ECO:0000313" key="2">
    <source>
        <dbReference type="EMBL" id="MDQ2588397.1"/>
    </source>
</evidence>
<feature type="region of interest" description="Disordered" evidence="1">
    <location>
        <begin position="1"/>
        <end position="70"/>
    </location>
</feature>